<evidence type="ECO:0000256" key="8">
    <source>
        <dbReference type="ARBA" id="ARBA00049982"/>
    </source>
</evidence>
<keyword evidence="5" id="KW-0677">Repeat</keyword>
<comment type="subcellular location">
    <subcellularLocation>
        <location evidence="1">Cell projection</location>
        <location evidence="1">Cilium</location>
    </subcellularLocation>
    <subcellularLocation>
        <location evidence="2">Cytoplasm</location>
    </subcellularLocation>
</comment>
<evidence type="ECO:0000256" key="4">
    <source>
        <dbReference type="ARBA" id="ARBA00022614"/>
    </source>
</evidence>
<dbReference type="SUPFAM" id="SSF52058">
    <property type="entry name" value="L domain-like"/>
    <property type="match status" value="1"/>
</dbReference>
<evidence type="ECO:0000313" key="11">
    <source>
        <dbReference type="EMBL" id="KAK2953154.1"/>
    </source>
</evidence>
<feature type="compositionally biased region" description="Acidic residues" evidence="9">
    <location>
        <begin position="217"/>
        <end position="243"/>
    </location>
</feature>
<keyword evidence="4" id="KW-0433">Leucine-rich repeat</keyword>
<evidence type="ECO:0000256" key="2">
    <source>
        <dbReference type="ARBA" id="ARBA00004496"/>
    </source>
</evidence>
<evidence type="ECO:0000256" key="7">
    <source>
        <dbReference type="ARBA" id="ARBA00023273"/>
    </source>
</evidence>
<dbReference type="InterPro" id="IPR056496">
    <property type="entry name" value="CS_DNAAF11_C"/>
</dbReference>
<comment type="caution">
    <text evidence="11">The sequence shown here is derived from an EMBL/GenBank/DDBJ whole genome shotgun (WGS) entry which is preliminary data.</text>
</comment>
<dbReference type="Pfam" id="PF14580">
    <property type="entry name" value="LRR_9"/>
    <property type="match status" value="1"/>
</dbReference>
<dbReference type="Gene3D" id="3.80.10.10">
    <property type="entry name" value="Ribonuclease Inhibitor"/>
    <property type="match status" value="1"/>
</dbReference>
<evidence type="ECO:0000256" key="9">
    <source>
        <dbReference type="SAM" id="MobiDB-lite"/>
    </source>
</evidence>
<keyword evidence="6" id="KW-0969">Cilium</keyword>
<protein>
    <submittedName>
        <fullName evidence="11">TilB protein</fullName>
    </submittedName>
</protein>
<gene>
    <name evidence="11" type="ORF">BLNAU_11940</name>
</gene>
<feature type="region of interest" description="Disordered" evidence="9">
    <location>
        <begin position="258"/>
        <end position="290"/>
    </location>
</feature>
<evidence type="ECO:0000256" key="6">
    <source>
        <dbReference type="ARBA" id="ARBA00023069"/>
    </source>
</evidence>
<comment type="similarity">
    <text evidence="8">Belongs to the tilB family.</text>
</comment>
<keyword evidence="7" id="KW-0966">Cell projection</keyword>
<keyword evidence="3" id="KW-0963">Cytoplasm</keyword>
<evidence type="ECO:0000256" key="5">
    <source>
        <dbReference type="ARBA" id="ARBA00022737"/>
    </source>
</evidence>
<organism evidence="11 12">
    <name type="scientific">Blattamonas nauphoetae</name>
    <dbReference type="NCBI Taxonomy" id="2049346"/>
    <lineage>
        <taxon>Eukaryota</taxon>
        <taxon>Metamonada</taxon>
        <taxon>Preaxostyla</taxon>
        <taxon>Oxymonadida</taxon>
        <taxon>Blattamonas</taxon>
    </lineage>
</organism>
<dbReference type="InterPro" id="IPR032675">
    <property type="entry name" value="LRR_dom_sf"/>
</dbReference>
<name>A0ABQ9XQN7_9EUKA</name>
<feature type="domain" description="Dynein axonemal assembly factor 11-like CS" evidence="10">
    <location>
        <begin position="263"/>
        <end position="382"/>
    </location>
</feature>
<dbReference type="Proteomes" id="UP001281761">
    <property type="component" value="Unassembled WGS sequence"/>
</dbReference>
<dbReference type="PANTHER" id="PTHR18849:SF0">
    <property type="entry name" value="CILIA- AND FLAGELLA-ASSOCIATED PROTEIN 410-RELATED"/>
    <property type="match status" value="1"/>
</dbReference>
<evidence type="ECO:0000256" key="3">
    <source>
        <dbReference type="ARBA" id="ARBA00022490"/>
    </source>
</evidence>
<accession>A0ABQ9XQN7</accession>
<feature type="region of interest" description="Disordered" evidence="9">
    <location>
        <begin position="185"/>
        <end position="245"/>
    </location>
</feature>
<keyword evidence="12" id="KW-1185">Reference proteome</keyword>
<dbReference type="EMBL" id="JARBJD010000095">
    <property type="protein sequence ID" value="KAK2953154.1"/>
    <property type="molecule type" value="Genomic_DNA"/>
</dbReference>
<dbReference type="PANTHER" id="PTHR18849">
    <property type="entry name" value="LEUCINE RICH REPEAT PROTEIN"/>
    <property type="match status" value="1"/>
</dbReference>
<evidence type="ECO:0000313" key="12">
    <source>
        <dbReference type="Proteomes" id="UP001281761"/>
    </source>
</evidence>
<evidence type="ECO:0000256" key="1">
    <source>
        <dbReference type="ARBA" id="ARBA00004138"/>
    </source>
</evidence>
<feature type="compositionally biased region" description="Basic and acidic residues" evidence="9">
    <location>
        <begin position="275"/>
        <end position="290"/>
    </location>
</feature>
<reference evidence="11 12" key="1">
    <citation type="journal article" date="2022" name="bioRxiv">
        <title>Genomics of Preaxostyla Flagellates Illuminates Evolutionary Transitions and the Path Towards Mitochondrial Loss.</title>
        <authorList>
            <person name="Novak L.V.F."/>
            <person name="Treitli S.C."/>
            <person name="Pyrih J."/>
            <person name="Halakuc P."/>
            <person name="Pipaliya S.V."/>
            <person name="Vacek V."/>
            <person name="Brzon O."/>
            <person name="Soukal P."/>
            <person name="Eme L."/>
            <person name="Dacks J.B."/>
            <person name="Karnkowska A."/>
            <person name="Elias M."/>
            <person name="Hampl V."/>
        </authorList>
    </citation>
    <scope>NUCLEOTIDE SEQUENCE [LARGE SCALE GENOMIC DNA]</scope>
    <source>
        <strain evidence="11">NAU3</strain>
        <tissue evidence="11">Gut</tissue>
    </source>
</reference>
<evidence type="ECO:0000259" key="10">
    <source>
        <dbReference type="Pfam" id="PF23602"/>
    </source>
</evidence>
<dbReference type="Pfam" id="PF23602">
    <property type="entry name" value="CS_DNAAF11_C"/>
    <property type="match status" value="1"/>
</dbReference>
<proteinExistence type="inferred from homology"/>
<feature type="compositionally biased region" description="Basic and acidic residues" evidence="9">
    <location>
        <begin position="185"/>
        <end position="210"/>
    </location>
</feature>
<dbReference type="InterPro" id="IPR001611">
    <property type="entry name" value="Leu-rich_rpt"/>
</dbReference>
<dbReference type="PROSITE" id="PS51450">
    <property type="entry name" value="LRR"/>
    <property type="match status" value="2"/>
</dbReference>
<sequence length="435" mass="50671">MVRITEDLLRKRSEHNEGVLSDLEEIALHQFDIEKIELIDRACPKLQILLMQNNLVGKIEGLNRLHQLRYLNLTLNLITRIENLGSCEDLNKLDLTCNFIVELTTVESLSHLHHFQILYLTGNPCTTYTDYRDYVISVLPHLQELDGEEVTKTERLKAESNKDRLRSSIVVQQEEGLKKFNHAREKQKRILENEERKAKEKEQREMDRLLGKPVVEEPAEVEEGTIEKEEDEDDGPPPLEEPDPFNYVPEVRLQAHHEIQRKKEEEDPETKKKKMEKEKQEREREEARKKLVRDDGTIIQKNEGQWDFRFYEDTPPGTITLEIKLSRYLDVSLMKTEVHPSHVMVEVKGKVLQLKYPFEVQSDKAEASRSDATGVLRITVPKVNPKDSFYGGIDHTPINLTGKPKKELKDMPLHSTSVRGEFSNAALDSRQRRRF</sequence>